<keyword evidence="3" id="KW-0479">Metal-binding</keyword>
<dbReference type="InterPro" id="IPR036249">
    <property type="entry name" value="Thioredoxin-like_sf"/>
</dbReference>
<accession>A0A8J6T5M1</accession>
<evidence type="ECO:0000256" key="6">
    <source>
        <dbReference type="ARBA" id="ARBA00023284"/>
    </source>
</evidence>
<feature type="domain" description="Thioredoxin" evidence="8">
    <location>
        <begin position="38"/>
        <end position="150"/>
    </location>
</feature>
<dbReference type="Pfam" id="PF21352">
    <property type="entry name" value="Zn_ribbon_Thio2"/>
    <property type="match status" value="1"/>
</dbReference>
<dbReference type="EMBL" id="JACNJD010000152">
    <property type="protein sequence ID" value="MBC8176661.1"/>
    <property type="molecule type" value="Genomic_DNA"/>
</dbReference>
<name>A0A8J6T5M1_9DELT</name>
<dbReference type="GO" id="GO:0015035">
    <property type="term" value="F:protein-disulfide reductase activity"/>
    <property type="evidence" value="ECO:0007669"/>
    <property type="project" value="UniProtKB-UniRule"/>
</dbReference>
<dbReference type="Gene3D" id="3.40.30.10">
    <property type="entry name" value="Glutaredoxin"/>
    <property type="match status" value="1"/>
</dbReference>
<dbReference type="NCBIfam" id="TIGR01068">
    <property type="entry name" value="thioredoxin"/>
    <property type="match status" value="1"/>
</dbReference>
<dbReference type="NCBIfam" id="NF008229">
    <property type="entry name" value="PRK10996.1"/>
    <property type="match status" value="1"/>
</dbReference>
<dbReference type="GO" id="GO:0046872">
    <property type="term" value="F:metal ion binding"/>
    <property type="evidence" value="ECO:0007669"/>
    <property type="project" value="UniProtKB-KW"/>
</dbReference>
<evidence type="ECO:0000259" key="8">
    <source>
        <dbReference type="PROSITE" id="PS51352"/>
    </source>
</evidence>
<keyword evidence="5" id="KW-1015">Disulfide bond</keyword>
<organism evidence="9 10">
    <name type="scientific">Candidatus Desulfacyla euxinica</name>
    <dbReference type="NCBI Taxonomy" id="2841693"/>
    <lineage>
        <taxon>Bacteria</taxon>
        <taxon>Deltaproteobacteria</taxon>
        <taxon>Candidatus Desulfacyla</taxon>
    </lineage>
</organism>
<dbReference type="GO" id="GO:0045454">
    <property type="term" value="P:cell redox homeostasis"/>
    <property type="evidence" value="ECO:0007669"/>
    <property type="project" value="TreeGrafter"/>
</dbReference>
<evidence type="ECO:0000313" key="9">
    <source>
        <dbReference type="EMBL" id="MBC8176661.1"/>
    </source>
</evidence>
<evidence type="ECO:0000256" key="2">
    <source>
        <dbReference type="ARBA" id="ARBA00022448"/>
    </source>
</evidence>
<dbReference type="CDD" id="cd02947">
    <property type="entry name" value="TRX_family"/>
    <property type="match status" value="1"/>
</dbReference>
<dbReference type="PRINTS" id="PR00421">
    <property type="entry name" value="THIOREDOXIN"/>
</dbReference>
<keyword evidence="2" id="KW-0813">Transport</keyword>
<reference evidence="9 10" key="1">
    <citation type="submission" date="2020-08" db="EMBL/GenBank/DDBJ databases">
        <title>Bridging the membrane lipid divide: bacteria of the FCB group superphylum have the potential to synthesize archaeal ether lipids.</title>
        <authorList>
            <person name="Villanueva L."/>
            <person name="Von Meijenfeldt F.A.B."/>
            <person name="Westbye A.B."/>
            <person name="Yadav S."/>
            <person name="Hopmans E.C."/>
            <person name="Dutilh B.E."/>
            <person name="Sinninghe Damste J.S."/>
        </authorList>
    </citation>
    <scope>NUCLEOTIDE SEQUENCE [LARGE SCALE GENOMIC DNA]</scope>
    <source>
        <strain evidence="9">NIOZ-UU27</strain>
    </source>
</reference>
<dbReference type="InterPro" id="IPR017937">
    <property type="entry name" value="Thioredoxin_CS"/>
</dbReference>
<keyword evidence="4" id="KW-0249">Electron transport</keyword>
<dbReference type="AlphaFoldDB" id="A0A8J6T5M1"/>
<dbReference type="PANTHER" id="PTHR45663:SF11">
    <property type="entry name" value="GEO12009P1"/>
    <property type="match status" value="1"/>
</dbReference>
<dbReference type="FunFam" id="3.40.30.10:FF:000001">
    <property type="entry name" value="Thioredoxin"/>
    <property type="match status" value="1"/>
</dbReference>
<evidence type="ECO:0000256" key="4">
    <source>
        <dbReference type="ARBA" id="ARBA00022982"/>
    </source>
</evidence>
<evidence type="ECO:0000256" key="3">
    <source>
        <dbReference type="ARBA" id="ARBA00022723"/>
    </source>
</evidence>
<dbReference type="GO" id="GO:0005829">
    <property type="term" value="C:cytosol"/>
    <property type="evidence" value="ECO:0007669"/>
    <property type="project" value="TreeGrafter"/>
</dbReference>
<dbReference type="PANTHER" id="PTHR45663">
    <property type="entry name" value="GEO12009P1"/>
    <property type="match status" value="1"/>
</dbReference>
<comment type="similarity">
    <text evidence="1">Belongs to the thioredoxin family.</text>
</comment>
<gene>
    <name evidence="9" type="primary">trxC</name>
    <name evidence="9" type="ORF">H8E19_04580</name>
</gene>
<dbReference type="PROSITE" id="PS51352">
    <property type="entry name" value="THIOREDOXIN_2"/>
    <property type="match status" value="1"/>
</dbReference>
<protein>
    <recommendedName>
        <fullName evidence="7">Thioredoxin</fullName>
    </recommendedName>
</protein>
<dbReference type="Proteomes" id="UP000650524">
    <property type="component" value="Unassembled WGS sequence"/>
</dbReference>
<evidence type="ECO:0000256" key="5">
    <source>
        <dbReference type="ARBA" id="ARBA00023157"/>
    </source>
</evidence>
<dbReference type="InterPro" id="IPR005746">
    <property type="entry name" value="Thioredoxin"/>
</dbReference>
<evidence type="ECO:0000313" key="10">
    <source>
        <dbReference type="Proteomes" id="UP000650524"/>
    </source>
</evidence>
<keyword evidence="6" id="KW-0676">Redox-active center</keyword>
<comment type="caution">
    <text evidence="9">The sequence shown here is derived from an EMBL/GenBank/DDBJ whole genome shotgun (WGS) entry which is preliminary data.</text>
</comment>
<dbReference type="InterPro" id="IPR013766">
    <property type="entry name" value="Thioredoxin_domain"/>
</dbReference>
<evidence type="ECO:0000256" key="7">
    <source>
        <dbReference type="NCBIfam" id="TIGR01068"/>
    </source>
</evidence>
<dbReference type="PROSITE" id="PS00194">
    <property type="entry name" value="THIOREDOXIN_1"/>
    <property type="match status" value="1"/>
</dbReference>
<dbReference type="Gene3D" id="2.30.30.380">
    <property type="entry name" value="Zn-finger domain of Sec23/24"/>
    <property type="match status" value="1"/>
</dbReference>
<dbReference type="SUPFAM" id="SSF52833">
    <property type="entry name" value="Thioredoxin-like"/>
    <property type="match status" value="1"/>
</dbReference>
<evidence type="ECO:0000256" key="1">
    <source>
        <dbReference type="ARBA" id="ARBA00008987"/>
    </source>
</evidence>
<dbReference type="Pfam" id="PF00085">
    <property type="entry name" value="Thioredoxin"/>
    <property type="match status" value="1"/>
</dbReference>
<sequence>MDQNNIMVRCANCGAKNRIPEKRINQGPICGKCRTPLKVAHSPAVPVDVTDQTFSREVLSFSGPVLLDCWAPWCGPCKMVAPVLEQLASEYAGRLKIAKLNVDENPATASKYGIQSIPTMLLFKNGSLVNSLVGALPKHEIERHMGTILVT</sequence>
<proteinExistence type="inferred from homology"/>
<dbReference type="InterPro" id="IPR049299">
    <property type="entry name" value="Thio2_N"/>
</dbReference>